<dbReference type="InterPro" id="IPR009936">
    <property type="entry name" value="DUF1468"/>
</dbReference>
<reference evidence="3 4" key="1">
    <citation type="journal article" date="2017" name="Water Res.">
        <title>Comammox in drinking water systems.</title>
        <authorList>
            <person name="Wang Y."/>
            <person name="Ma L."/>
            <person name="Mao Y."/>
            <person name="Jiang X."/>
            <person name="Xia Y."/>
            <person name="Yu K."/>
            <person name="Li B."/>
            <person name="Zhang T."/>
        </authorList>
    </citation>
    <scope>NUCLEOTIDE SEQUENCE [LARGE SCALE GENOMIC DNA]</scope>
    <source>
        <strain evidence="3">SG_bin8</strain>
    </source>
</reference>
<feature type="transmembrane region" description="Helical" evidence="1">
    <location>
        <begin position="86"/>
        <end position="119"/>
    </location>
</feature>
<sequence>MSLSTSAPKGRDKPAIIVGFLLLALAGVLWSDAVNLSRVAAYGIGPAVMPKMIAGGLVLLGLLSILSGLRQNGKAPEPADFGPVGILVIGFLLLTAIIGFGGGFIAGMAVLFAITAFAFGRRAPLVDLALGLVLSALIYLLFSKLLTLSLPQGPLERLFS</sequence>
<dbReference type="EMBL" id="LWDL01000026">
    <property type="protein sequence ID" value="OQW50187.1"/>
    <property type="molecule type" value="Genomic_DNA"/>
</dbReference>
<feature type="transmembrane region" description="Helical" evidence="1">
    <location>
        <begin position="47"/>
        <end position="66"/>
    </location>
</feature>
<keyword evidence="1" id="KW-0812">Transmembrane</keyword>
<keyword evidence="1" id="KW-1133">Transmembrane helix</keyword>
<evidence type="ECO:0000259" key="2">
    <source>
        <dbReference type="Pfam" id="PF07331"/>
    </source>
</evidence>
<name>A0A1W9HSH1_9HYPH</name>
<dbReference type="STRING" id="1827387.A4S15_00885"/>
<dbReference type="Proteomes" id="UP000192872">
    <property type="component" value="Unassembled WGS sequence"/>
</dbReference>
<gene>
    <name evidence="3" type="ORF">A4S15_00885</name>
</gene>
<evidence type="ECO:0000256" key="1">
    <source>
        <dbReference type="SAM" id="Phobius"/>
    </source>
</evidence>
<dbReference type="RefSeq" id="WP_376800191.1">
    <property type="nucleotide sequence ID" value="NZ_DBNB01000028.1"/>
</dbReference>
<feature type="domain" description="DUF1468" evidence="2">
    <location>
        <begin position="17"/>
        <end position="151"/>
    </location>
</feature>
<evidence type="ECO:0000313" key="4">
    <source>
        <dbReference type="Proteomes" id="UP000192872"/>
    </source>
</evidence>
<organism evidence="3 4">
    <name type="scientific">Candidatus Raskinella chloraquaticus</name>
    <dbReference type="NCBI Taxonomy" id="1951219"/>
    <lineage>
        <taxon>Bacteria</taxon>
        <taxon>Pseudomonadati</taxon>
        <taxon>Pseudomonadota</taxon>
        <taxon>Alphaproteobacteria</taxon>
        <taxon>Hyphomicrobiales</taxon>
        <taxon>Phreatobacteraceae</taxon>
        <taxon>Candidatus Raskinella</taxon>
    </lineage>
</organism>
<feature type="transmembrane region" description="Helical" evidence="1">
    <location>
        <begin position="125"/>
        <end position="142"/>
    </location>
</feature>
<proteinExistence type="predicted"/>
<keyword evidence="1" id="KW-0472">Membrane</keyword>
<dbReference type="AlphaFoldDB" id="A0A1W9HSH1"/>
<protein>
    <recommendedName>
        <fullName evidence="2">DUF1468 domain-containing protein</fullName>
    </recommendedName>
</protein>
<accession>A0A1W9HSH1</accession>
<dbReference type="Pfam" id="PF07331">
    <property type="entry name" value="TctB"/>
    <property type="match status" value="1"/>
</dbReference>
<comment type="caution">
    <text evidence="3">The sequence shown here is derived from an EMBL/GenBank/DDBJ whole genome shotgun (WGS) entry which is preliminary data.</text>
</comment>
<evidence type="ECO:0000313" key="3">
    <source>
        <dbReference type="EMBL" id="OQW50187.1"/>
    </source>
</evidence>